<feature type="region of interest" description="Disordered" evidence="10">
    <location>
        <begin position="1116"/>
        <end position="1194"/>
    </location>
</feature>
<comment type="subcellular location">
    <subcellularLocation>
        <location evidence="1">Cytoplasm</location>
        <location evidence="1">Cytoskeleton</location>
        <location evidence="1">Microtubule organizing center</location>
        <location evidence="1">Centrosome</location>
    </subcellularLocation>
</comment>
<feature type="compositionally biased region" description="Low complexity" evidence="10">
    <location>
        <begin position="626"/>
        <end position="639"/>
    </location>
</feature>
<evidence type="ECO:0000256" key="7">
    <source>
        <dbReference type="ARBA" id="ARBA00023212"/>
    </source>
</evidence>
<evidence type="ECO:0000313" key="11">
    <source>
        <dbReference type="EMBL" id="RKP01384.1"/>
    </source>
</evidence>
<comment type="function">
    <text evidence="8">Plays a role in the organization of both preexisting and nascent microtubules in interphase cells. During mitosis, required for the organization and orientation of the mitotic spindle.</text>
</comment>
<proteinExistence type="predicted"/>
<feature type="compositionally biased region" description="Basic and acidic residues" evidence="10">
    <location>
        <begin position="1184"/>
        <end position="1194"/>
    </location>
</feature>
<feature type="compositionally biased region" description="Low complexity" evidence="10">
    <location>
        <begin position="336"/>
        <end position="345"/>
    </location>
</feature>
<keyword evidence="4" id="KW-0963">Cytoplasm</keyword>
<dbReference type="PANTHER" id="PTHR14594:SF1">
    <property type="entry name" value="CENTROSOMAL PROTEIN OF 70 KDA"/>
    <property type="match status" value="1"/>
</dbReference>
<name>A0A4P9X7Z5_9FUNG</name>
<feature type="compositionally biased region" description="Polar residues" evidence="10">
    <location>
        <begin position="517"/>
        <end position="527"/>
    </location>
</feature>
<evidence type="ECO:0000256" key="9">
    <source>
        <dbReference type="SAM" id="Coils"/>
    </source>
</evidence>
<protein>
    <recommendedName>
        <fullName evidence="3">Centrosomal protein of 70 kDa</fullName>
    </recommendedName>
</protein>
<organism evidence="11 12">
    <name type="scientific">Caulochytrium protostelioides</name>
    <dbReference type="NCBI Taxonomy" id="1555241"/>
    <lineage>
        <taxon>Eukaryota</taxon>
        <taxon>Fungi</taxon>
        <taxon>Fungi incertae sedis</taxon>
        <taxon>Chytridiomycota</taxon>
        <taxon>Chytridiomycota incertae sedis</taxon>
        <taxon>Chytridiomycetes</taxon>
        <taxon>Caulochytriales</taxon>
        <taxon>Caulochytriaceae</taxon>
        <taxon>Caulochytrium</taxon>
    </lineage>
</organism>
<evidence type="ECO:0000256" key="2">
    <source>
        <dbReference type="ARBA" id="ARBA00011832"/>
    </source>
</evidence>
<feature type="compositionally biased region" description="Low complexity" evidence="10">
    <location>
        <begin position="248"/>
        <end position="272"/>
    </location>
</feature>
<evidence type="ECO:0000313" key="12">
    <source>
        <dbReference type="Proteomes" id="UP000274922"/>
    </source>
</evidence>
<dbReference type="OrthoDB" id="2020926at2759"/>
<feature type="compositionally biased region" description="Basic residues" evidence="10">
    <location>
        <begin position="307"/>
        <end position="317"/>
    </location>
</feature>
<evidence type="ECO:0000256" key="6">
    <source>
        <dbReference type="ARBA" id="ARBA00023054"/>
    </source>
</evidence>
<feature type="coiled-coil region" evidence="9">
    <location>
        <begin position="449"/>
        <end position="504"/>
    </location>
</feature>
<feature type="compositionally biased region" description="Polar residues" evidence="10">
    <location>
        <begin position="49"/>
        <end position="59"/>
    </location>
</feature>
<dbReference type="GO" id="GO:0005815">
    <property type="term" value="C:microtubule organizing center"/>
    <property type="evidence" value="ECO:0007669"/>
    <property type="project" value="TreeGrafter"/>
</dbReference>
<feature type="compositionally biased region" description="Low complexity" evidence="10">
    <location>
        <begin position="1069"/>
        <end position="1096"/>
    </location>
</feature>
<dbReference type="PANTHER" id="PTHR14594">
    <property type="entry name" value="CENTROSOMAL PROTEIN OF 70 KDA"/>
    <property type="match status" value="1"/>
</dbReference>
<dbReference type="AlphaFoldDB" id="A0A4P9X7Z5"/>
<feature type="compositionally biased region" description="Low complexity" evidence="10">
    <location>
        <begin position="154"/>
        <end position="167"/>
    </location>
</feature>
<reference evidence="12" key="1">
    <citation type="journal article" date="2018" name="Nat. Microbiol.">
        <title>Leveraging single-cell genomics to expand the fungal tree of life.</title>
        <authorList>
            <person name="Ahrendt S.R."/>
            <person name="Quandt C.A."/>
            <person name="Ciobanu D."/>
            <person name="Clum A."/>
            <person name="Salamov A."/>
            <person name="Andreopoulos B."/>
            <person name="Cheng J.F."/>
            <person name="Woyke T."/>
            <person name="Pelin A."/>
            <person name="Henrissat B."/>
            <person name="Reynolds N.K."/>
            <person name="Benny G.L."/>
            <person name="Smith M.E."/>
            <person name="James T.Y."/>
            <person name="Grigoriev I.V."/>
        </authorList>
    </citation>
    <scope>NUCLEOTIDE SEQUENCE [LARGE SCALE GENOMIC DNA]</scope>
    <source>
        <strain evidence="12">ATCC 52028</strain>
    </source>
</reference>
<dbReference type="GO" id="GO:0043015">
    <property type="term" value="F:gamma-tubulin binding"/>
    <property type="evidence" value="ECO:0007669"/>
    <property type="project" value="InterPro"/>
</dbReference>
<feature type="region of interest" description="Disordered" evidence="10">
    <location>
        <begin position="1047"/>
        <end position="1100"/>
    </location>
</feature>
<evidence type="ECO:0000256" key="1">
    <source>
        <dbReference type="ARBA" id="ARBA00004300"/>
    </source>
</evidence>
<sequence>MASFEDLSREMAELQQAALQSGLKRPAEIPTATATATATMTATTMTTTHTISGAPTASSRDADLSVRSGGSEFVRYLLSGSGVENTVDYDALRRDFDSDLGSFSRDNASAAGSPGKRSSSASPVRGRPPRAESSPAIHSIEASSDVFRKSGRPASATEKTTTTTALRGLGGASAHGGAASAAKPPRADASPIPSFSSLRQLSPTRSIDQEMAEEALANSTINPDETLIKYRHLLEETVRGSTAPATPASGRTPSAGGSGASPSASASARSGSRSGGGHGSRDGSHGAPPSALLRHPPRVPSDGRPQGHARGHSHGHGHSHDHDPGRPGSDAEFGPSITSLSSSTSRLQRPASVTNELDALSEQLVRAGFSPLHPSLTLAEVSPYPNDAKLSLKMVQGIHTSVKELMEENERKAGKYQQLLTVIHQEVKAGHLKSSLAGSHARPSEFDIIADLRNALVEQKQRATTLQQQLSDTETQLQTTRSMHRAVEIQLENKEAEVSRLRHLMASRSQYSLAQSSGFSSMQSLQDPASGPGLTERDMKNLVQIGLDAKIRELIGLYETRLQANMDEFHATQTKEAERHRADIQQLVDAVNQAQAQVQTQVETQVKAQVAAKLTALGVRDPSRQSGSAVPAAPDASAPGEPDVAALSNDVVTLQRELRDTRTHFRNALDTIDLLKLKLLAQPYHDTQDAAGSPPSRRHAASRSEPRRASLDADPHADGEARDGPGPLSATGHVDGKTPLFRTASGLSTRDAIRRDKRDYQLKLYKVDALSREEAQERLKQVCRQLMIRDMDHFDHSLRSFEAVVLLLPQLQAFIMGVDAAVWGVAPSRGSDDTSPGGESMTLPVNKLETTLKEVRAYVDKAVKLRQWQIAQIQLLDVDHEHQVPGKIQTLLEISRGRLPELPPDAQPSVDAVRHFQNLFEVARLDEVKASMNDLYAFWAETDSSLVRIRNLLRLGPEVRSPAEVLSAAINALGTVRPRSPPMLPRQDLMPNPFVTQPLPPPPSAGATTTATTTTTPAAPVAHSAVHPATVSPSRYVPPVMSIIPPAGPSTSSPYVTPRSAGPQLPHDAGSPRSAPAPAAVTHAAAATAPATAPPAHSTFDLSDADLVSQSLGDAMPLDHGLTSERPTGTGTDDLSLDAYGHPADESDDQPGLLGGHHGASAPRKSPFSDMRRLSHQLSNLESVLDKAQRMVPS</sequence>
<comment type="subunit">
    <text evidence="2">Directly interacts with tubulin-gamma; this interaction determines centrosomal localization.</text>
</comment>
<feature type="region of interest" description="Disordered" evidence="10">
    <location>
        <begin position="238"/>
        <end position="353"/>
    </location>
</feature>
<keyword evidence="6 9" id="KW-0175">Coiled coil</keyword>
<dbReference type="Proteomes" id="UP000274922">
    <property type="component" value="Unassembled WGS sequence"/>
</dbReference>
<gene>
    <name evidence="11" type="ORF">CXG81DRAFT_18804</name>
</gene>
<feature type="compositionally biased region" description="Basic and acidic residues" evidence="10">
    <location>
        <begin position="702"/>
        <end position="723"/>
    </location>
</feature>
<accession>A0A4P9X7Z5</accession>
<keyword evidence="12" id="KW-1185">Reference proteome</keyword>
<evidence type="ECO:0000256" key="4">
    <source>
        <dbReference type="ARBA" id="ARBA00022490"/>
    </source>
</evidence>
<feature type="compositionally biased region" description="Low complexity" evidence="10">
    <location>
        <begin position="31"/>
        <end position="48"/>
    </location>
</feature>
<dbReference type="GO" id="GO:0070507">
    <property type="term" value="P:regulation of microtubule cytoskeleton organization"/>
    <property type="evidence" value="ECO:0007669"/>
    <property type="project" value="InterPro"/>
</dbReference>
<evidence type="ECO:0000256" key="5">
    <source>
        <dbReference type="ARBA" id="ARBA00022803"/>
    </source>
</evidence>
<feature type="region of interest" description="Disordered" evidence="10">
    <location>
        <begin position="517"/>
        <end position="536"/>
    </location>
</feature>
<feature type="compositionally biased region" description="Low complexity" evidence="10">
    <location>
        <begin position="175"/>
        <end position="191"/>
    </location>
</feature>
<feature type="region of interest" description="Disordered" evidence="10">
    <location>
        <begin position="17"/>
        <end position="65"/>
    </location>
</feature>
<feature type="region of interest" description="Disordered" evidence="10">
    <location>
        <begin position="977"/>
        <end position="1013"/>
    </location>
</feature>
<dbReference type="InterPro" id="IPR037692">
    <property type="entry name" value="CEP70"/>
</dbReference>
<dbReference type="EMBL" id="ML014174">
    <property type="protein sequence ID" value="RKP01384.1"/>
    <property type="molecule type" value="Genomic_DNA"/>
</dbReference>
<keyword evidence="5" id="KW-0802">TPR repeat</keyword>
<evidence type="ECO:0000256" key="8">
    <source>
        <dbReference type="ARBA" id="ARBA00025273"/>
    </source>
</evidence>
<evidence type="ECO:0000256" key="3">
    <source>
        <dbReference type="ARBA" id="ARBA00018408"/>
    </source>
</evidence>
<evidence type="ECO:0000256" key="10">
    <source>
        <dbReference type="SAM" id="MobiDB-lite"/>
    </source>
</evidence>
<feature type="region of interest" description="Disordered" evidence="10">
    <location>
        <begin position="620"/>
        <end position="643"/>
    </location>
</feature>
<dbReference type="GO" id="GO:0060271">
    <property type="term" value="P:cilium assembly"/>
    <property type="evidence" value="ECO:0007669"/>
    <property type="project" value="InterPro"/>
</dbReference>
<feature type="region of interest" description="Disordered" evidence="10">
    <location>
        <begin position="103"/>
        <end position="209"/>
    </location>
</feature>
<feature type="compositionally biased region" description="Polar residues" evidence="10">
    <location>
        <begin position="193"/>
        <end position="206"/>
    </location>
</feature>
<keyword evidence="7" id="KW-0206">Cytoskeleton</keyword>
<feature type="region of interest" description="Disordered" evidence="10">
    <location>
        <begin position="686"/>
        <end position="742"/>
    </location>
</feature>